<keyword evidence="2" id="KW-1185">Reference proteome</keyword>
<organism evidence="1 2">
    <name type="scientific">Caenorhabditis japonica</name>
    <dbReference type="NCBI Taxonomy" id="281687"/>
    <lineage>
        <taxon>Eukaryota</taxon>
        <taxon>Metazoa</taxon>
        <taxon>Ecdysozoa</taxon>
        <taxon>Nematoda</taxon>
        <taxon>Chromadorea</taxon>
        <taxon>Rhabditida</taxon>
        <taxon>Rhabditina</taxon>
        <taxon>Rhabditomorpha</taxon>
        <taxon>Rhabditoidea</taxon>
        <taxon>Rhabditidae</taxon>
        <taxon>Peloderinae</taxon>
        <taxon>Caenorhabditis</taxon>
    </lineage>
</organism>
<accession>A0A8R1ERB8</accession>
<name>A0A8R1ERB8_CAEJA</name>
<proteinExistence type="predicted"/>
<dbReference type="EnsemblMetazoa" id="CJA39367.1">
    <property type="protein sequence ID" value="CJA39367.1"/>
    <property type="gene ID" value="WBGene00215214"/>
</dbReference>
<evidence type="ECO:0000313" key="2">
    <source>
        <dbReference type="Proteomes" id="UP000005237"/>
    </source>
</evidence>
<dbReference type="AlphaFoldDB" id="A0A8R1ERB8"/>
<dbReference type="Proteomes" id="UP000005237">
    <property type="component" value="Unassembled WGS sequence"/>
</dbReference>
<reference evidence="1" key="2">
    <citation type="submission" date="2022-06" db="UniProtKB">
        <authorList>
            <consortium name="EnsemblMetazoa"/>
        </authorList>
    </citation>
    <scope>IDENTIFICATION</scope>
    <source>
        <strain evidence="1">DF5081</strain>
    </source>
</reference>
<sequence length="138" mass="15438">MEDHDPDVSLNFYSYDFKSNNVEKKRVKVVNERKKGTVKRQGDSLILTTSGVTGCSNFKDGLVARRIDGKLMIVGALIQNSCETKEKGGWEVYESVAYHSIHFCELAGLCPPEVKVNSASCLLEFLVISFTFLSFYAQ</sequence>
<protein>
    <submittedName>
        <fullName evidence="1">Uncharacterized protein</fullName>
    </submittedName>
</protein>
<reference evidence="2" key="1">
    <citation type="submission" date="2010-08" db="EMBL/GenBank/DDBJ databases">
        <authorList>
            <consortium name="Caenorhabditis japonica Sequencing Consortium"/>
            <person name="Wilson R.K."/>
        </authorList>
    </citation>
    <scope>NUCLEOTIDE SEQUENCE [LARGE SCALE GENOMIC DNA]</scope>
    <source>
        <strain evidence="2">DF5081</strain>
    </source>
</reference>
<evidence type="ECO:0000313" key="1">
    <source>
        <dbReference type="EnsemblMetazoa" id="CJA39367.1"/>
    </source>
</evidence>